<gene>
    <name evidence="2" type="ORF">HB776_13475</name>
</gene>
<reference evidence="3" key="1">
    <citation type="journal article" date="2020" name="Mol. Plant Microbe">
        <title>Rhizobial microsymbionts of the narrowly endemic Oxytropis species growing in Kamchatka are characterized by significant genetic diversity and possess a set of genes that are associated with T3SS and T6SS secretion systems and can affect the development of symbiosis.</title>
        <authorList>
            <person name="Safronova V."/>
            <person name="Guro P."/>
            <person name="Sazanova A."/>
            <person name="Kuznetsova I."/>
            <person name="Belimov A."/>
            <person name="Yakubov V."/>
            <person name="Chirak E."/>
            <person name="Afonin A."/>
            <person name="Gogolev Y."/>
            <person name="Andronov E."/>
            <person name="Tikhonovich I."/>
        </authorList>
    </citation>
    <scope>NUCLEOTIDE SEQUENCE [LARGE SCALE GENOMIC DNA]</scope>
    <source>
        <strain evidence="3">581</strain>
    </source>
</reference>
<dbReference type="Proteomes" id="UP000515291">
    <property type="component" value="Chromosome"/>
</dbReference>
<organism evidence="2 3">
    <name type="scientific">Tardiphaga robiniae</name>
    <dbReference type="NCBI Taxonomy" id="943830"/>
    <lineage>
        <taxon>Bacteria</taxon>
        <taxon>Pseudomonadati</taxon>
        <taxon>Pseudomonadota</taxon>
        <taxon>Alphaproteobacteria</taxon>
        <taxon>Hyphomicrobiales</taxon>
        <taxon>Nitrobacteraceae</taxon>
        <taxon>Tardiphaga</taxon>
    </lineage>
</organism>
<dbReference type="EMBL" id="CP050292">
    <property type="protein sequence ID" value="QND72117.1"/>
    <property type="molecule type" value="Genomic_DNA"/>
</dbReference>
<dbReference type="KEGG" id="trb:HB776_13475"/>
<evidence type="ECO:0000313" key="2">
    <source>
        <dbReference type="EMBL" id="QND72117.1"/>
    </source>
</evidence>
<keyword evidence="1" id="KW-0472">Membrane</keyword>
<evidence type="ECO:0000256" key="1">
    <source>
        <dbReference type="SAM" id="Phobius"/>
    </source>
</evidence>
<proteinExistence type="predicted"/>
<keyword evidence="1" id="KW-0812">Transmembrane</keyword>
<feature type="transmembrane region" description="Helical" evidence="1">
    <location>
        <begin position="21"/>
        <end position="42"/>
    </location>
</feature>
<feature type="transmembrane region" description="Helical" evidence="1">
    <location>
        <begin position="48"/>
        <end position="68"/>
    </location>
</feature>
<dbReference type="AlphaFoldDB" id="A0A7G6TZD5"/>
<evidence type="ECO:0000313" key="3">
    <source>
        <dbReference type="Proteomes" id="UP000515291"/>
    </source>
</evidence>
<dbReference type="RefSeq" id="WP_184518370.1">
    <property type="nucleotide sequence ID" value="NZ_CP050292.1"/>
</dbReference>
<name>A0A7G6TZD5_9BRAD</name>
<protein>
    <recommendedName>
        <fullName evidence="4">Amino acid transporter</fullName>
    </recommendedName>
</protein>
<accession>A0A7G6TZD5</accession>
<sequence length="79" mass="8390">MSITAIRRNEQRKLSATWCNTVATGLLTIGVFAPSVAIILGVEETQGNINALGWTIIGASAAAVFLHLGGRRILGRLEE</sequence>
<evidence type="ECO:0008006" key="4">
    <source>
        <dbReference type="Google" id="ProtNLM"/>
    </source>
</evidence>
<keyword evidence="1" id="KW-1133">Transmembrane helix</keyword>